<dbReference type="Pfam" id="PF03864">
    <property type="entry name" value="Phage_cap_E"/>
    <property type="match status" value="1"/>
</dbReference>
<evidence type="ECO:0008006" key="3">
    <source>
        <dbReference type="Google" id="ProtNLM"/>
    </source>
</evidence>
<gene>
    <name evidence="1" type="ORF">HMPREF9733_02734</name>
</gene>
<sequence>MPLNQNVKGKIDAFFSLKNFTDVITALPKPQTPITDLLFPQGVRKLKTSPYIAVQDIENETGAVPVVIRGSKSYSVDGGTKSANLIEVQPLSMNRVISAAELNTLIAMGDVDGISEKLTETVENLRDRTAVSTELLVCQSLSGKIAYPAAVEGGALDTYEVELGKIKSLSPSTLTGASKLSDVQAALESQFFAQQQTGASSDVRLLTGTDVYSVIIDILSKATGNVPVQYTDYGLILFGKYKLMPITGSYKLPGKSAATAVIDSKSIQSIDLANTGKLFYAALDELDAKLQPLPFFASYEELRDPSGVKVMSSSKPLPAFAVKKSTIKKYVA</sequence>
<dbReference type="AlphaFoldDB" id="M2AAA4"/>
<protein>
    <recommendedName>
        <fullName evidence="3">HK97 family phage major capsid protein</fullName>
    </recommendedName>
</protein>
<organism evidence="1 2">
    <name type="scientific">Treponema denticola SP33</name>
    <dbReference type="NCBI Taxonomy" id="999437"/>
    <lineage>
        <taxon>Bacteria</taxon>
        <taxon>Pseudomonadati</taxon>
        <taxon>Spirochaetota</taxon>
        <taxon>Spirochaetia</taxon>
        <taxon>Spirochaetales</taxon>
        <taxon>Treponemataceae</taxon>
        <taxon>Treponema</taxon>
    </lineage>
</organism>
<dbReference type="RefSeq" id="WP_010697719.1">
    <property type="nucleotide sequence ID" value="NZ_KB442456.1"/>
</dbReference>
<name>M2AAA4_TREDN</name>
<dbReference type="PATRIC" id="fig|999437.3.peg.2814"/>
<evidence type="ECO:0000313" key="2">
    <source>
        <dbReference type="Proteomes" id="UP000016183"/>
    </source>
</evidence>
<accession>M2AAA4</accession>
<comment type="caution">
    <text evidence="1">The sequence shown here is derived from an EMBL/GenBank/DDBJ whole genome shotgun (WGS) entry which is preliminary data.</text>
</comment>
<dbReference type="OrthoDB" id="9772707at2"/>
<dbReference type="HOGENOM" id="CLU_071014_0_0_12"/>
<reference evidence="1 2" key="1">
    <citation type="submission" date="2012-01" db="EMBL/GenBank/DDBJ databases">
        <title>The Genome Sequence of Treponema denticola SP33.</title>
        <authorList>
            <consortium name="The Broad Institute Genome Sequencing Platform"/>
            <person name="Earl A."/>
            <person name="Ward D."/>
            <person name="Feldgarden M."/>
            <person name="Gevers D."/>
            <person name="Blanton J.M."/>
            <person name="Fenno C.J."/>
            <person name="Baranova O.V."/>
            <person name="Mathney J."/>
            <person name="Dewhirst F.E."/>
            <person name="Izard J."/>
            <person name="Young S.K."/>
            <person name="Zeng Q."/>
            <person name="Gargeya S."/>
            <person name="Fitzgerald M."/>
            <person name="Haas B."/>
            <person name="Abouelleil A."/>
            <person name="Alvarado L."/>
            <person name="Arachchi H.M."/>
            <person name="Berlin A."/>
            <person name="Chapman S.B."/>
            <person name="Gearin G."/>
            <person name="Goldberg J."/>
            <person name="Griggs A."/>
            <person name="Gujja S."/>
            <person name="Hansen M."/>
            <person name="Heiman D."/>
            <person name="Howarth C."/>
            <person name="Larimer J."/>
            <person name="Lui A."/>
            <person name="MacDonald P.J.P."/>
            <person name="McCowen C."/>
            <person name="Montmayeur A."/>
            <person name="Murphy C."/>
            <person name="Neiman D."/>
            <person name="Pearson M."/>
            <person name="Priest M."/>
            <person name="Roberts A."/>
            <person name="Saif S."/>
            <person name="Shea T."/>
            <person name="Sisk P."/>
            <person name="Stolte C."/>
            <person name="Sykes S."/>
            <person name="Wortman J."/>
            <person name="Nusbaum C."/>
            <person name="Birren B."/>
        </authorList>
    </citation>
    <scope>NUCLEOTIDE SEQUENCE [LARGE SCALE GENOMIC DNA]</scope>
    <source>
        <strain evidence="1 2">SP33</strain>
    </source>
</reference>
<proteinExistence type="predicted"/>
<dbReference type="EMBL" id="AGDZ01000040">
    <property type="protein sequence ID" value="EMB19296.1"/>
    <property type="molecule type" value="Genomic_DNA"/>
</dbReference>
<dbReference type="InterPro" id="IPR005564">
    <property type="entry name" value="Major_capsid_GpE"/>
</dbReference>
<evidence type="ECO:0000313" key="1">
    <source>
        <dbReference type="EMBL" id="EMB19296.1"/>
    </source>
</evidence>
<dbReference type="Proteomes" id="UP000016183">
    <property type="component" value="Unassembled WGS sequence"/>
</dbReference>